<gene>
    <name evidence="1" type="ORF">SAMN04488557_0357</name>
</gene>
<reference evidence="2" key="1">
    <citation type="submission" date="2016-10" db="EMBL/GenBank/DDBJ databases">
        <authorList>
            <person name="Varghese N."/>
            <person name="Submissions S."/>
        </authorList>
    </citation>
    <scope>NUCLEOTIDE SEQUENCE [LARGE SCALE GENOMIC DNA]</scope>
    <source>
        <strain evidence="2">DSM 1565</strain>
    </source>
</reference>
<dbReference type="STRING" id="51670.SAMN04488557_0357"/>
<evidence type="ECO:0000313" key="1">
    <source>
        <dbReference type="EMBL" id="SFV26166.1"/>
    </source>
</evidence>
<dbReference type="InterPro" id="IPR027417">
    <property type="entry name" value="P-loop_NTPase"/>
</dbReference>
<dbReference type="EMBL" id="FPCH01000001">
    <property type="protein sequence ID" value="SFV26166.1"/>
    <property type="molecule type" value="Genomic_DNA"/>
</dbReference>
<evidence type="ECO:0008006" key="3">
    <source>
        <dbReference type="Google" id="ProtNLM"/>
    </source>
</evidence>
<proteinExistence type="predicted"/>
<dbReference type="AlphaFoldDB" id="A0A1I7MUZ6"/>
<dbReference type="SUPFAM" id="SSF53795">
    <property type="entry name" value="PEP carboxykinase-like"/>
    <property type="match status" value="1"/>
</dbReference>
<protein>
    <recommendedName>
        <fullName evidence="3">Hpr(Ser) kinase/phosphatase</fullName>
    </recommendedName>
</protein>
<dbReference type="Gene3D" id="3.40.50.300">
    <property type="entry name" value="P-loop containing nucleotide triphosphate hydrolases"/>
    <property type="match status" value="1"/>
</dbReference>
<keyword evidence="2" id="KW-1185">Reference proteome</keyword>
<name>A0A1I7MUZ6_9HYPH</name>
<dbReference type="Proteomes" id="UP000199423">
    <property type="component" value="Unassembled WGS sequence"/>
</dbReference>
<sequence>MIADALSGVAQSEANRPRADQLLDALDLFTARHAKRAHQVRVRVAGLSIRLHMPSAAMADLYARRLGGAITTNTGTDDLHFHLGEAPTVGSPDAASLAFYQSLGPDFERLAGEAGLIGIVGRPDAYNNPTEPCTLFNPRTGVGVQWVTSLAHLPPWDAGSPFRLLIHWATAQRGMRMMHASSLVSGHRAMLFVGAGGSGKSGTTLAGISSGLQTVGDDYVVVTADPVPRVHRVHQLLKQDPAGIQRVLGPRELEKPLALNWQGKVEIDPELHFRGCMAESAVVVALVLPRIARADQTTFEPLRPQDLFHHAAASMWQQLPGAQKSGFVFATALTRRVPTWRMNLSNDPSEISRAVRQFLDNGAP</sequence>
<accession>A0A1I7MUZ6</accession>
<organism evidence="1 2">
    <name type="scientific">Hyphomicrobium facile</name>
    <dbReference type="NCBI Taxonomy" id="51670"/>
    <lineage>
        <taxon>Bacteria</taxon>
        <taxon>Pseudomonadati</taxon>
        <taxon>Pseudomonadota</taxon>
        <taxon>Alphaproteobacteria</taxon>
        <taxon>Hyphomicrobiales</taxon>
        <taxon>Hyphomicrobiaceae</taxon>
        <taxon>Hyphomicrobium</taxon>
    </lineage>
</organism>
<evidence type="ECO:0000313" key="2">
    <source>
        <dbReference type="Proteomes" id="UP000199423"/>
    </source>
</evidence>